<dbReference type="AlphaFoldDB" id="A0A0F9QCA5"/>
<reference evidence="1" key="1">
    <citation type="journal article" date="2015" name="Nature">
        <title>Complex archaea that bridge the gap between prokaryotes and eukaryotes.</title>
        <authorList>
            <person name="Spang A."/>
            <person name="Saw J.H."/>
            <person name="Jorgensen S.L."/>
            <person name="Zaremba-Niedzwiedzka K."/>
            <person name="Martijn J."/>
            <person name="Lind A.E."/>
            <person name="van Eijk R."/>
            <person name="Schleper C."/>
            <person name="Guy L."/>
            <person name="Ettema T.J."/>
        </authorList>
    </citation>
    <scope>NUCLEOTIDE SEQUENCE</scope>
</reference>
<dbReference type="EMBL" id="LAZR01004199">
    <property type="protein sequence ID" value="KKN10831.1"/>
    <property type="molecule type" value="Genomic_DNA"/>
</dbReference>
<sequence length="73" mass="8649">MNFYNFFYCPRCYTTLLFISEGMISCLMCHLSIKRMKDNEIEDHGRLLKNKFVNITPISKKIKNTKNPSLNKI</sequence>
<proteinExistence type="predicted"/>
<protein>
    <submittedName>
        <fullName evidence="1">Uncharacterized protein</fullName>
    </submittedName>
</protein>
<evidence type="ECO:0000313" key="1">
    <source>
        <dbReference type="EMBL" id="KKN10831.1"/>
    </source>
</evidence>
<name>A0A0F9QCA5_9ZZZZ</name>
<gene>
    <name evidence="1" type="ORF">LCGC14_1032600</name>
</gene>
<organism evidence="1">
    <name type="scientific">marine sediment metagenome</name>
    <dbReference type="NCBI Taxonomy" id="412755"/>
    <lineage>
        <taxon>unclassified sequences</taxon>
        <taxon>metagenomes</taxon>
        <taxon>ecological metagenomes</taxon>
    </lineage>
</organism>
<comment type="caution">
    <text evidence="1">The sequence shown here is derived from an EMBL/GenBank/DDBJ whole genome shotgun (WGS) entry which is preliminary data.</text>
</comment>
<accession>A0A0F9QCA5</accession>